<dbReference type="Pfam" id="PF01327">
    <property type="entry name" value="Pep_deformylase"/>
    <property type="match status" value="1"/>
</dbReference>
<organism evidence="3 4">
    <name type="scientific">Candidatus Kaiserbacteria bacterium RIFOXYB1_FULL_46_14</name>
    <dbReference type="NCBI Taxonomy" id="1798531"/>
    <lineage>
        <taxon>Bacteria</taxon>
        <taxon>Candidatus Kaiseribacteriota</taxon>
    </lineage>
</organism>
<comment type="similarity">
    <text evidence="1 2">Belongs to the polypeptide deformylase family.</text>
</comment>
<feature type="active site" evidence="2">
    <location>
        <position position="131"/>
    </location>
</feature>
<comment type="caution">
    <text evidence="3">The sequence shown here is derived from an EMBL/GenBank/DDBJ whole genome shotgun (WGS) entry which is preliminary data.</text>
</comment>
<feature type="binding site" evidence="2">
    <location>
        <position position="134"/>
    </location>
    <ligand>
        <name>Fe cation</name>
        <dbReference type="ChEBI" id="CHEBI:24875"/>
    </ligand>
</feature>
<dbReference type="EMBL" id="MFMS01000002">
    <property type="protein sequence ID" value="OGG86211.1"/>
    <property type="molecule type" value="Genomic_DNA"/>
</dbReference>
<dbReference type="EC" id="3.5.1.88" evidence="2"/>
<dbReference type="NCBIfam" id="TIGR00079">
    <property type="entry name" value="pept_deformyl"/>
    <property type="match status" value="1"/>
</dbReference>
<accession>A0A1F6FK16</accession>
<evidence type="ECO:0000313" key="3">
    <source>
        <dbReference type="EMBL" id="OGG86211.1"/>
    </source>
</evidence>
<dbReference type="Proteomes" id="UP000177395">
    <property type="component" value="Unassembled WGS sequence"/>
</dbReference>
<keyword evidence="2" id="KW-0648">Protein biosynthesis</keyword>
<dbReference type="SUPFAM" id="SSF56420">
    <property type="entry name" value="Peptide deformylase"/>
    <property type="match status" value="1"/>
</dbReference>
<dbReference type="PANTHER" id="PTHR10458:SF22">
    <property type="entry name" value="PEPTIDE DEFORMYLASE"/>
    <property type="match status" value="1"/>
</dbReference>
<comment type="catalytic activity">
    <reaction evidence="2">
        <text>N-terminal N-formyl-L-methionyl-[peptide] + H2O = N-terminal L-methionyl-[peptide] + formate</text>
        <dbReference type="Rhea" id="RHEA:24420"/>
        <dbReference type="Rhea" id="RHEA-COMP:10639"/>
        <dbReference type="Rhea" id="RHEA-COMP:10640"/>
        <dbReference type="ChEBI" id="CHEBI:15377"/>
        <dbReference type="ChEBI" id="CHEBI:15740"/>
        <dbReference type="ChEBI" id="CHEBI:49298"/>
        <dbReference type="ChEBI" id="CHEBI:64731"/>
        <dbReference type="EC" id="3.5.1.88"/>
    </reaction>
</comment>
<dbReference type="Gene3D" id="3.90.45.10">
    <property type="entry name" value="Peptide deformylase"/>
    <property type="match status" value="1"/>
</dbReference>
<dbReference type="GO" id="GO:0046872">
    <property type="term" value="F:metal ion binding"/>
    <property type="evidence" value="ECO:0007669"/>
    <property type="project" value="UniProtKB-KW"/>
</dbReference>
<keyword evidence="2" id="KW-0378">Hydrolase</keyword>
<dbReference type="PIRSF" id="PIRSF004749">
    <property type="entry name" value="Pep_def"/>
    <property type="match status" value="1"/>
</dbReference>
<dbReference type="AlphaFoldDB" id="A0A1F6FK16"/>
<protein>
    <recommendedName>
        <fullName evidence="2">Peptide deformylase</fullName>
        <shortName evidence="2">PDF</shortName>
        <ecNumber evidence="2">3.5.1.88</ecNumber>
    </recommendedName>
    <alternativeName>
        <fullName evidence="2">Polypeptide deformylase</fullName>
    </alternativeName>
</protein>
<comment type="function">
    <text evidence="2">Removes the formyl group from the N-terminal Met of newly synthesized proteins. Requires at least a dipeptide for an efficient rate of reaction. N-terminal L-methionine is a prerequisite for activity but the enzyme has broad specificity at other positions.</text>
</comment>
<dbReference type="CDD" id="cd00487">
    <property type="entry name" value="Pep_deformylase"/>
    <property type="match status" value="1"/>
</dbReference>
<feature type="binding site" evidence="2">
    <location>
        <position position="130"/>
    </location>
    <ligand>
        <name>Fe cation</name>
        <dbReference type="ChEBI" id="CHEBI:24875"/>
    </ligand>
</feature>
<dbReference type="HAMAP" id="MF_00163">
    <property type="entry name" value="Pep_deformylase"/>
    <property type="match status" value="1"/>
</dbReference>
<name>A0A1F6FK16_9BACT</name>
<gene>
    <name evidence="2" type="primary">def</name>
    <name evidence="3" type="ORF">A2392_01080</name>
</gene>
<dbReference type="PRINTS" id="PR01576">
    <property type="entry name" value="PDEFORMYLASE"/>
</dbReference>
<keyword evidence="2" id="KW-0479">Metal-binding</keyword>
<proteinExistence type="inferred from homology"/>
<evidence type="ECO:0000256" key="2">
    <source>
        <dbReference type="HAMAP-Rule" id="MF_00163"/>
    </source>
</evidence>
<sequence>MSEDITPEEFADGTVKKLVSKMREALRSYNADGFVGVAIAAPQIGVAKRVFVVEDQSKDRDDSLPSLVAINPKLVKLSRTAALLGEGCLSVPLRYGAVKRHKKVTLRALDENGEEYERGATGLLAQIFQHEFDHLDGTLFIDRAEKVWHKDELDKVSLREAE</sequence>
<evidence type="ECO:0000313" key="4">
    <source>
        <dbReference type="Proteomes" id="UP000177395"/>
    </source>
</evidence>
<dbReference type="NCBIfam" id="NF001159">
    <property type="entry name" value="PRK00150.1-3"/>
    <property type="match status" value="1"/>
</dbReference>
<reference evidence="3 4" key="1">
    <citation type="journal article" date="2016" name="Nat. Commun.">
        <title>Thousands of microbial genomes shed light on interconnected biogeochemical processes in an aquifer system.</title>
        <authorList>
            <person name="Anantharaman K."/>
            <person name="Brown C.T."/>
            <person name="Hug L.A."/>
            <person name="Sharon I."/>
            <person name="Castelle C.J."/>
            <person name="Probst A.J."/>
            <person name="Thomas B.C."/>
            <person name="Singh A."/>
            <person name="Wilkins M.J."/>
            <person name="Karaoz U."/>
            <person name="Brodie E.L."/>
            <person name="Williams K.H."/>
            <person name="Hubbard S.S."/>
            <person name="Banfield J.F."/>
        </authorList>
    </citation>
    <scope>NUCLEOTIDE SEQUENCE [LARGE SCALE GENOMIC DNA]</scope>
</reference>
<dbReference type="PANTHER" id="PTHR10458">
    <property type="entry name" value="PEPTIDE DEFORMYLASE"/>
    <property type="match status" value="1"/>
</dbReference>
<dbReference type="GO" id="GO:0042586">
    <property type="term" value="F:peptide deformylase activity"/>
    <property type="evidence" value="ECO:0007669"/>
    <property type="project" value="UniProtKB-UniRule"/>
</dbReference>
<evidence type="ECO:0000256" key="1">
    <source>
        <dbReference type="ARBA" id="ARBA00010759"/>
    </source>
</evidence>
<comment type="cofactor">
    <cofactor evidence="2">
        <name>Fe(2+)</name>
        <dbReference type="ChEBI" id="CHEBI:29033"/>
    </cofactor>
    <text evidence="2">Binds 1 Fe(2+) ion.</text>
</comment>
<dbReference type="InterPro" id="IPR023635">
    <property type="entry name" value="Peptide_deformylase"/>
</dbReference>
<dbReference type="GO" id="GO:0006412">
    <property type="term" value="P:translation"/>
    <property type="evidence" value="ECO:0007669"/>
    <property type="project" value="UniProtKB-UniRule"/>
</dbReference>
<keyword evidence="2" id="KW-0408">Iron</keyword>
<dbReference type="InterPro" id="IPR036821">
    <property type="entry name" value="Peptide_deformylase_sf"/>
</dbReference>
<feature type="binding site" evidence="2">
    <location>
        <position position="88"/>
    </location>
    <ligand>
        <name>Fe cation</name>
        <dbReference type="ChEBI" id="CHEBI:24875"/>
    </ligand>
</feature>
<dbReference type="STRING" id="1798531.A2392_01080"/>